<proteinExistence type="predicted"/>
<dbReference type="AlphaFoldDB" id="A0A7V2T0J9"/>
<comment type="caution">
    <text evidence="1">The sequence shown here is derived from an EMBL/GenBank/DDBJ whole genome shotgun (WGS) entry which is preliminary data.</text>
</comment>
<dbReference type="EMBL" id="DRMS01000335">
    <property type="protein sequence ID" value="HFC92926.1"/>
    <property type="molecule type" value="Genomic_DNA"/>
</dbReference>
<gene>
    <name evidence="1" type="ORF">ENJ51_08960</name>
</gene>
<accession>A0A7V2T0J9</accession>
<dbReference type="Proteomes" id="UP000885750">
    <property type="component" value="Unassembled WGS sequence"/>
</dbReference>
<evidence type="ECO:0008006" key="2">
    <source>
        <dbReference type="Google" id="ProtNLM"/>
    </source>
</evidence>
<protein>
    <recommendedName>
        <fullName evidence="2">BioF2-like acetyltransferase domain-containing protein</fullName>
    </recommendedName>
</protein>
<name>A0A7V2T0J9_LEUMU</name>
<evidence type="ECO:0000313" key="1">
    <source>
        <dbReference type="EMBL" id="HFC92926.1"/>
    </source>
</evidence>
<sequence>MYKEELQIIKQLDNGNLYADILLIEEMFRYSDMRQSHLRIVYNNKGEVCGYLPVAYYYRTSHGDNILSYIASMPNSPPVSPTYTPGAENILKNIAQPYFDSDVIADFPFTQQHMTASLYALPLKQYWQSLSASRKKDLRRKLKKAEHFSIQAGNLEDIRIAWQWMQQIWDQRDGRFGSTPYDQYLETTLSWLKVLDKSHRVELKIDKYMLDNKMVGINCCAIHCYNNQYHCDDYLTWYDQDKASGLGISSTINNFTNPKLAGYRYNLSNPGLYGNTQAGHQYKWDIIPEPLRLTQSVIDIS</sequence>
<dbReference type="InterPro" id="IPR016181">
    <property type="entry name" value="Acyl_CoA_acyltransferase"/>
</dbReference>
<dbReference type="SUPFAM" id="SSF55729">
    <property type="entry name" value="Acyl-CoA N-acyltransferases (Nat)"/>
    <property type="match status" value="1"/>
</dbReference>
<organism evidence="1">
    <name type="scientific">Leucothrix mucor</name>
    <dbReference type="NCBI Taxonomy" id="45248"/>
    <lineage>
        <taxon>Bacteria</taxon>
        <taxon>Pseudomonadati</taxon>
        <taxon>Pseudomonadota</taxon>
        <taxon>Gammaproteobacteria</taxon>
        <taxon>Thiotrichales</taxon>
        <taxon>Thiotrichaceae</taxon>
        <taxon>Leucothrix</taxon>
    </lineage>
</organism>
<reference evidence="1" key="1">
    <citation type="journal article" date="2020" name="mSystems">
        <title>Genome- and Community-Level Interaction Insights into Carbon Utilization and Element Cycling Functions of Hydrothermarchaeota in Hydrothermal Sediment.</title>
        <authorList>
            <person name="Zhou Z."/>
            <person name="Liu Y."/>
            <person name="Xu W."/>
            <person name="Pan J."/>
            <person name="Luo Z.H."/>
            <person name="Li M."/>
        </authorList>
    </citation>
    <scope>NUCLEOTIDE SEQUENCE [LARGE SCALE GENOMIC DNA]</scope>
    <source>
        <strain evidence="1">HyVt-493</strain>
    </source>
</reference>